<keyword evidence="2" id="KW-0732">Signal</keyword>
<dbReference type="InterPro" id="IPR036366">
    <property type="entry name" value="PGBDSf"/>
</dbReference>
<reference evidence="4" key="1">
    <citation type="submission" date="2020-02" db="EMBL/GenBank/DDBJ databases">
        <authorList>
            <person name="Meier V. D."/>
        </authorList>
    </citation>
    <scope>NUCLEOTIDE SEQUENCE</scope>
    <source>
        <strain evidence="4">AVDCRST_MAG42</strain>
    </source>
</reference>
<feature type="chain" id="PRO_5027017179" description="Peptidoglycan binding-like domain-containing protein" evidence="2">
    <location>
        <begin position="22"/>
        <end position="313"/>
    </location>
</feature>
<dbReference type="AlphaFoldDB" id="A0A6J4J5P1"/>
<evidence type="ECO:0000256" key="2">
    <source>
        <dbReference type="SAM" id="SignalP"/>
    </source>
</evidence>
<evidence type="ECO:0000256" key="1">
    <source>
        <dbReference type="SAM" id="MobiDB-lite"/>
    </source>
</evidence>
<dbReference type="Gene3D" id="1.10.101.10">
    <property type="entry name" value="PGBD-like superfamily/PGBD"/>
    <property type="match status" value="1"/>
</dbReference>
<feature type="region of interest" description="Disordered" evidence="1">
    <location>
        <begin position="77"/>
        <end position="109"/>
    </location>
</feature>
<dbReference type="InterPro" id="IPR002477">
    <property type="entry name" value="Peptidoglycan-bd-like"/>
</dbReference>
<sequence length="313" mass="33415">MIRSFLFVVAISFSISAAAFANDNVRAVQTKLKADGFYFGEVDGAFSSDLSAAMTRYQIRNGLEVSGQLDEETSKALGAAPAVTTTTATSTTTTSAAPAEGAPTSETWRRLRKSDEAFLTKMNAGQKRSPAATPAQAAAAPAVASAPPRSNAAPATTQTTTTTTETTAAAPATAPATALVREQSDDATLTLSTERLRDYIGAFVLAGLDPQVGAELEFFADRVRYYDEGTVGRDAIRRSLQSYNQKWPRRRFWIAGDVTAEPQSDGQLRVTFPLRYELSNGAERSSGKIQKSLVLEVAGEDLQIVAVNETKAR</sequence>
<dbReference type="EMBL" id="CADCTA010000116">
    <property type="protein sequence ID" value="CAA9268614.1"/>
    <property type="molecule type" value="Genomic_DNA"/>
</dbReference>
<protein>
    <recommendedName>
        <fullName evidence="3">Peptidoglycan binding-like domain-containing protein</fullName>
    </recommendedName>
</protein>
<dbReference type="SUPFAM" id="SSF47090">
    <property type="entry name" value="PGBD-like"/>
    <property type="match status" value="1"/>
</dbReference>
<dbReference type="Pfam" id="PF01471">
    <property type="entry name" value="PG_binding_1"/>
    <property type="match status" value="1"/>
</dbReference>
<accession>A0A6J4J5P1</accession>
<gene>
    <name evidence="4" type="ORF">AVDCRST_MAG42-3131</name>
</gene>
<feature type="domain" description="Peptidoglycan binding-like" evidence="3">
    <location>
        <begin position="22"/>
        <end position="77"/>
    </location>
</feature>
<dbReference type="InterPro" id="IPR036365">
    <property type="entry name" value="PGBD-like_sf"/>
</dbReference>
<evidence type="ECO:0000313" key="4">
    <source>
        <dbReference type="EMBL" id="CAA9268614.1"/>
    </source>
</evidence>
<evidence type="ECO:0000259" key="3">
    <source>
        <dbReference type="Pfam" id="PF01471"/>
    </source>
</evidence>
<feature type="signal peptide" evidence="2">
    <location>
        <begin position="1"/>
        <end position="21"/>
    </location>
</feature>
<name>A0A6J4J5P1_9BACT</name>
<feature type="region of interest" description="Disordered" evidence="1">
    <location>
        <begin position="123"/>
        <end position="176"/>
    </location>
</feature>
<feature type="compositionally biased region" description="Low complexity" evidence="1">
    <location>
        <begin position="78"/>
        <end position="106"/>
    </location>
</feature>
<organism evidence="4">
    <name type="scientific">uncultured Chthoniobacterales bacterium</name>
    <dbReference type="NCBI Taxonomy" id="1836801"/>
    <lineage>
        <taxon>Bacteria</taxon>
        <taxon>Pseudomonadati</taxon>
        <taxon>Verrucomicrobiota</taxon>
        <taxon>Spartobacteria</taxon>
        <taxon>Chthoniobacterales</taxon>
        <taxon>environmental samples</taxon>
    </lineage>
</organism>
<feature type="compositionally biased region" description="Low complexity" evidence="1">
    <location>
        <begin position="129"/>
        <end position="176"/>
    </location>
</feature>
<proteinExistence type="predicted"/>